<evidence type="ECO:0000256" key="1">
    <source>
        <dbReference type="SAM" id="SignalP"/>
    </source>
</evidence>
<dbReference type="RefSeq" id="WP_253862509.1">
    <property type="nucleotide sequence ID" value="NZ_BAAALN010000006.1"/>
</dbReference>
<organism evidence="3 4">
    <name type="scientific">Prauserella halophila</name>
    <dbReference type="NCBI Taxonomy" id="185641"/>
    <lineage>
        <taxon>Bacteria</taxon>
        <taxon>Bacillati</taxon>
        <taxon>Actinomycetota</taxon>
        <taxon>Actinomycetes</taxon>
        <taxon>Pseudonocardiales</taxon>
        <taxon>Pseudonocardiaceae</taxon>
        <taxon>Prauserella</taxon>
    </lineage>
</organism>
<dbReference type="PROSITE" id="PS51257">
    <property type="entry name" value="PROKAR_LIPOPROTEIN"/>
    <property type="match status" value="1"/>
</dbReference>
<keyword evidence="1" id="KW-0732">Signal</keyword>
<feature type="domain" description="DUF4333" evidence="2">
    <location>
        <begin position="18"/>
        <end position="87"/>
    </location>
</feature>
<sequence>MARVSRLVALSVLGLAAFGLTGCSAQVESDELEKQVKSSLEESTGNEAKGVECPDDLEAETGATTRCTLTAMDGTRLGVSVEVTSVEDSQAKFEIEVDDAPMQ</sequence>
<protein>
    <submittedName>
        <fullName evidence="3">DUF4333 domain-containing protein</fullName>
    </submittedName>
</protein>
<gene>
    <name evidence="3" type="ORF">GCM10009676_26890</name>
</gene>
<dbReference type="Proteomes" id="UP001500653">
    <property type="component" value="Unassembled WGS sequence"/>
</dbReference>
<dbReference type="InterPro" id="IPR025637">
    <property type="entry name" value="DUF4333"/>
</dbReference>
<evidence type="ECO:0000313" key="4">
    <source>
        <dbReference type="Proteomes" id="UP001500653"/>
    </source>
</evidence>
<dbReference type="Pfam" id="PF14230">
    <property type="entry name" value="DUF4333"/>
    <property type="match status" value="1"/>
</dbReference>
<accession>A0ABP4GVX2</accession>
<evidence type="ECO:0000259" key="2">
    <source>
        <dbReference type="Pfam" id="PF14230"/>
    </source>
</evidence>
<feature type="chain" id="PRO_5046888635" evidence="1">
    <location>
        <begin position="26"/>
        <end position="103"/>
    </location>
</feature>
<feature type="signal peptide" evidence="1">
    <location>
        <begin position="1"/>
        <end position="25"/>
    </location>
</feature>
<proteinExistence type="predicted"/>
<comment type="caution">
    <text evidence="3">The sequence shown here is derived from an EMBL/GenBank/DDBJ whole genome shotgun (WGS) entry which is preliminary data.</text>
</comment>
<keyword evidence="4" id="KW-1185">Reference proteome</keyword>
<evidence type="ECO:0000313" key="3">
    <source>
        <dbReference type="EMBL" id="GAA1240572.1"/>
    </source>
</evidence>
<dbReference type="EMBL" id="BAAALN010000006">
    <property type="protein sequence ID" value="GAA1240572.1"/>
    <property type="molecule type" value="Genomic_DNA"/>
</dbReference>
<reference evidence="4" key="1">
    <citation type="journal article" date="2019" name="Int. J. Syst. Evol. Microbiol.">
        <title>The Global Catalogue of Microorganisms (GCM) 10K type strain sequencing project: providing services to taxonomists for standard genome sequencing and annotation.</title>
        <authorList>
            <consortium name="The Broad Institute Genomics Platform"/>
            <consortium name="The Broad Institute Genome Sequencing Center for Infectious Disease"/>
            <person name="Wu L."/>
            <person name="Ma J."/>
        </authorList>
    </citation>
    <scope>NUCLEOTIDE SEQUENCE [LARGE SCALE GENOMIC DNA]</scope>
    <source>
        <strain evidence="4">JCM 13023</strain>
    </source>
</reference>
<name>A0ABP4GVX2_9PSEU</name>